<name>A0A2T5YDZ7_9BACT</name>
<gene>
    <name evidence="3" type="ORF">C8N40_10938</name>
</gene>
<evidence type="ECO:0000313" key="4">
    <source>
        <dbReference type="Proteomes" id="UP000244225"/>
    </source>
</evidence>
<dbReference type="AlphaFoldDB" id="A0A2T5YDZ7"/>
<keyword evidence="4" id="KW-1185">Reference proteome</keyword>
<comment type="caution">
    <text evidence="3">The sequence shown here is derived from an EMBL/GenBank/DDBJ whole genome shotgun (WGS) entry which is preliminary data.</text>
</comment>
<dbReference type="OrthoDB" id="9975653at2"/>
<proteinExistence type="predicted"/>
<feature type="chain" id="PRO_5015763094" description="Lipoprotein" evidence="2">
    <location>
        <begin position="20"/>
        <end position="83"/>
    </location>
</feature>
<evidence type="ECO:0008006" key="5">
    <source>
        <dbReference type="Google" id="ProtNLM"/>
    </source>
</evidence>
<dbReference type="Proteomes" id="UP000244225">
    <property type="component" value="Unassembled WGS sequence"/>
</dbReference>
<protein>
    <recommendedName>
        <fullName evidence="5">Lipoprotein</fullName>
    </recommendedName>
</protein>
<evidence type="ECO:0000256" key="1">
    <source>
        <dbReference type="SAM" id="MobiDB-lite"/>
    </source>
</evidence>
<dbReference type="EMBL" id="QBKI01000009">
    <property type="protein sequence ID" value="PTX14940.1"/>
    <property type="molecule type" value="Genomic_DNA"/>
</dbReference>
<evidence type="ECO:0000256" key="2">
    <source>
        <dbReference type="SAM" id="SignalP"/>
    </source>
</evidence>
<sequence length="83" mass="9448">MKKIMLAGVVAMASMSLVACDRTDRTTNMEAKDDNKVVVDRDSVATEYEVTETVVEYDTTTRKKTVDADAERDIDRDRDRDRD</sequence>
<feature type="region of interest" description="Disordered" evidence="1">
    <location>
        <begin position="59"/>
        <end position="83"/>
    </location>
</feature>
<accession>A0A2T5YDZ7</accession>
<organism evidence="3 4">
    <name type="scientific">Pontibacter mucosus</name>
    <dbReference type="NCBI Taxonomy" id="1649266"/>
    <lineage>
        <taxon>Bacteria</taxon>
        <taxon>Pseudomonadati</taxon>
        <taxon>Bacteroidota</taxon>
        <taxon>Cytophagia</taxon>
        <taxon>Cytophagales</taxon>
        <taxon>Hymenobacteraceae</taxon>
        <taxon>Pontibacter</taxon>
    </lineage>
</organism>
<dbReference type="PROSITE" id="PS51257">
    <property type="entry name" value="PROKAR_LIPOPROTEIN"/>
    <property type="match status" value="1"/>
</dbReference>
<feature type="signal peptide" evidence="2">
    <location>
        <begin position="1"/>
        <end position="19"/>
    </location>
</feature>
<keyword evidence="2" id="KW-0732">Signal</keyword>
<evidence type="ECO:0000313" key="3">
    <source>
        <dbReference type="EMBL" id="PTX14940.1"/>
    </source>
</evidence>
<reference evidence="3 4" key="1">
    <citation type="submission" date="2018-04" db="EMBL/GenBank/DDBJ databases">
        <title>Genomic Encyclopedia of Archaeal and Bacterial Type Strains, Phase II (KMG-II): from individual species to whole genera.</title>
        <authorList>
            <person name="Goeker M."/>
        </authorList>
    </citation>
    <scope>NUCLEOTIDE SEQUENCE [LARGE SCALE GENOMIC DNA]</scope>
    <source>
        <strain evidence="3 4">DSM 100162</strain>
    </source>
</reference>
<dbReference type="RefSeq" id="WP_108212952.1">
    <property type="nucleotide sequence ID" value="NZ_QBKI01000009.1"/>
</dbReference>